<dbReference type="AlphaFoldDB" id="A0A0A9CCX8"/>
<organism evidence="1">
    <name type="scientific">Arundo donax</name>
    <name type="common">Giant reed</name>
    <name type="synonym">Donax arundinaceus</name>
    <dbReference type="NCBI Taxonomy" id="35708"/>
    <lineage>
        <taxon>Eukaryota</taxon>
        <taxon>Viridiplantae</taxon>
        <taxon>Streptophyta</taxon>
        <taxon>Embryophyta</taxon>
        <taxon>Tracheophyta</taxon>
        <taxon>Spermatophyta</taxon>
        <taxon>Magnoliopsida</taxon>
        <taxon>Liliopsida</taxon>
        <taxon>Poales</taxon>
        <taxon>Poaceae</taxon>
        <taxon>PACMAD clade</taxon>
        <taxon>Arundinoideae</taxon>
        <taxon>Arundineae</taxon>
        <taxon>Arundo</taxon>
    </lineage>
</organism>
<sequence length="70" mass="8225">MRVEGVYIASNLGDSCWKKSARKSTHRIIRRSTFSHRQIIRCLHFSNYPGITVAPQYSDAIVRRHLRIIR</sequence>
<reference evidence="1" key="2">
    <citation type="journal article" date="2015" name="Data Brief">
        <title>Shoot transcriptome of the giant reed, Arundo donax.</title>
        <authorList>
            <person name="Barrero R.A."/>
            <person name="Guerrero F.D."/>
            <person name="Moolhuijzen P."/>
            <person name="Goolsby J.A."/>
            <person name="Tidwell J."/>
            <person name="Bellgard S.E."/>
            <person name="Bellgard M.I."/>
        </authorList>
    </citation>
    <scope>NUCLEOTIDE SEQUENCE</scope>
    <source>
        <tissue evidence="1">Shoot tissue taken approximately 20 cm above the soil surface</tissue>
    </source>
</reference>
<protein>
    <submittedName>
        <fullName evidence="1">Uncharacterized protein</fullName>
    </submittedName>
</protein>
<reference evidence="1" key="1">
    <citation type="submission" date="2014-09" db="EMBL/GenBank/DDBJ databases">
        <authorList>
            <person name="Magalhaes I.L.F."/>
            <person name="Oliveira U."/>
            <person name="Santos F.R."/>
            <person name="Vidigal T.H.D.A."/>
            <person name="Brescovit A.D."/>
            <person name="Santos A.J."/>
        </authorList>
    </citation>
    <scope>NUCLEOTIDE SEQUENCE</scope>
    <source>
        <tissue evidence="1">Shoot tissue taken approximately 20 cm above the soil surface</tissue>
    </source>
</reference>
<dbReference type="EMBL" id="GBRH01223761">
    <property type="protein sequence ID" value="JAD74134.1"/>
    <property type="molecule type" value="Transcribed_RNA"/>
</dbReference>
<proteinExistence type="predicted"/>
<evidence type="ECO:0000313" key="1">
    <source>
        <dbReference type="EMBL" id="JAD74134.1"/>
    </source>
</evidence>
<accession>A0A0A9CCX8</accession>
<name>A0A0A9CCX8_ARUDO</name>